<dbReference type="RefSeq" id="WP_110922680.1">
    <property type="nucleotide sequence ID" value="NZ_QJSU01000003.1"/>
</dbReference>
<evidence type="ECO:0000313" key="3">
    <source>
        <dbReference type="Proteomes" id="UP000247746"/>
    </source>
</evidence>
<keyword evidence="3" id="KW-1185">Reference proteome</keyword>
<comment type="caution">
    <text evidence="2">The sequence shown here is derived from an EMBL/GenBank/DDBJ whole genome shotgun (WGS) entry which is preliminary data.</text>
</comment>
<dbReference type="OrthoDB" id="9765926at2"/>
<evidence type="ECO:0000313" key="2">
    <source>
        <dbReference type="EMBL" id="PYE39690.1"/>
    </source>
</evidence>
<feature type="compositionally biased region" description="Polar residues" evidence="1">
    <location>
        <begin position="66"/>
        <end position="75"/>
    </location>
</feature>
<reference evidence="2 3" key="1">
    <citation type="submission" date="2018-06" db="EMBL/GenBank/DDBJ databases">
        <title>Genomic Encyclopedia of Type Strains, Phase III (KMG-III): the genomes of soil and plant-associated and newly described type strains.</title>
        <authorList>
            <person name="Whitman W."/>
        </authorList>
    </citation>
    <scope>NUCLEOTIDE SEQUENCE [LARGE SCALE GENOMIC DNA]</scope>
    <source>
        <strain evidence="2 3">CECT 5889</strain>
    </source>
</reference>
<evidence type="ECO:0000256" key="1">
    <source>
        <dbReference type="SAM" id="MobiDB-lite"/>
    </source>
</evidence>
<dbReference type="AlphaFoldDB" id="A0A2V4V4D1"/>
<name>A0A2V4V4D1_9GAMM</name>
<feature type="region of interest" description="Disordered" evidence="1">
    <location>
        <begin position="417"/>
        <end position="437"/>
    </location>
</feature>
<protein>
    <submittedName>
        <fullName evidence="2">Uncharacterized protein</fullName>
    </submittedName>
</protein>
<dbReference type="Proteomes" id="UP000247746">
    <property type="component" value="Unassembled WGS sequence"/>
</dbReference>
<gene>
    <name evidence="2" type="ORF">DFP82_103136</name>
</gene>
<organism evidence="2 3">
    <name type="scientific">Psychrobacter fozii</name>
    <dbReference type="NCBI Taxonomy" id="198480"/>
    <lineage>
        <taxon>Bacteria</taxon>
        <taxon>Pseudomonadati</taxon>
        <taxon>Pseudomonadota</taxon>
        <taxon>Gammaproteobacteria</taxon>
        <taxon>Moraxellales</taxon>
        <taxon>Moraxellaceae</taxon>
        <taxon>Psychrobacter</taxon>
    </lineage>
</organism>
<proteinExistence type="predicted"/>
<sequence length="437" mass="46357">MEIKLRLTQALSIAGASLILTTGAFANQLINGGFELSPPASGFGNHIGHPITPWVLGSGNSSNVIRTNQGINSTGDGPRSDASGTASGTIRHYLDITNGSNDFYQTFTSSCTGEATFGGYFSTRGDSGGNATVTLRNGTGFTGSIVGQSNPVALSGGNSHTDPWTLVSYTGQVQAGNTYSLVIAMDNSMNFDEAFVNIKGCADDGDGGTGPGPIIFDEATNLGDLVPIDFDDVVINIPADNCCPPINEEAIIRQLTPVFQPGGGSNAKYRLNFSATSQFNNQMQSYLNYVHSMKPPINALISKWTIYDKGPGALGSPVPTSPGWGTSIDAFYTNFHITNPINHGNTSSSYDMKPNNWYRVQVGTYFNGGNKFFPQTCESADYWVNWQVGGNKSSGSNGSAGSFVISDGKKEIARVKVESKAQPKSMSMKKSATLKRF</sequence>
<dbReference type="EMBL" id="QJSU01000003">
    <property type="protein sequence ID" value="PYE39690.1"/>
    <property type="molecule type" value="Genomic_DNA"/>
</dbReference>
<feature type="region of interest" description="Disordered" evidence="1">
    <location>
        <begin position="66"/>
        <end position="86"/>
    </location>
</feature>
<accession>A0A2V4V4D1</accession>